<proteinExistence type="predicted"/>
<feature type="region of interest" description="Disordered" evidence="1">
    <location>
        <begin position="57"/>
        <end position="93"/>
    </location>
</feature>
<evidence type="ECO:0000313" key="3">
    <source>
        <dbReference type="EMBL" id="PZF71372.1"/>
    </source>
</evidence>
<keyword evidence="4" id="KW-1185">Reference proteome</keyword>
<accession>A0A2W2ACM5</accession>
<organism evidence="3 4">
    <name type="scientific">Taibaiella soli</name>
    <dbReference type="NCBI Taxonomy" id="1649169"/>
    <lineage>
        <taxon>Bacteria</taxon>
        <taxon>Pseudomonadati</taxon>
        <taxon>Bacteroidota</taxon>
        <taxon>Chitinophagia</taxon>
        <taxon>Chitinophagales</taxon>
        <taxon>Chitinophagaceae</taxon>
        <taxon>Taibaiella</taxon>
    </lineage>
</organism>
<dbReference type="RefSeq" id="WP_111000518.1">
    <property type="nucleotide sequence ID" value="NZ_QKTW01000025.1"/>
</dbReference>
<dbReference type="EMBL" id="QKTW01000025">
    <property type="protein sequence ID" value="PZF71372.1"/>
    <property type="molecule type" value="Genomic_DNA"/>
</dbReference>
<sequence>MKLSKKASIGLLVLAVGVAGAAVYKSTHKSKTNGGSIGGFAWMGKFRGHAKGGHVGNGKLADRMGDEGGHAGSAGGLTGDGGHGTSGGGSPLA</sequence>
<reference evidence="3 4" key="1">
    <citation type="submission" date="2018-06" db="EMBL/GenBank/DDBJ databases">
        <title>Mucibacter soli gen. nov., sp. nov., a new member of the family Chitinophagaceae producing mucin.</title>
        <authorList>
            <person name="Kim M.-K."/>
            <person name="Park S."/>
            <person name="Kim T.-S."/>
            <person name="Joung Y."/>
            <person name="Han J.-H."/>
            <person name="Kim S.B."/>
        </authorList>
    </citation>
    <scope>NUCLEOTIDE SEQUENCE [LARGE SCALE GENOMIC DNA]</scope>
    <source>
        <strain evidence="3 4">R1-15</strain>
    </source>
</reference>
<evidence type="ECO:0000256" key="2">
    <source>
        <dbReference type="SAM" id="SignalP"/>
    </source>
</evidence>
<name>A0A2W2ACM5_9BACT</name>
<evidence type="ECO:0000313" key="4">
    <source>
        <dbReference type="Proteomes" id="UP000248745"/>
    </source>
</evidence>
<comment type="caution">
    <text evidence="3">The sequence shown here is derived from an EMBL/GenBank/DDBJ whole genome shotgun (WGS) entry which is preliminary data.</text>
</comment>
<feature type="compositionally biased region" description="Gly residues" evidence="1">
    <location>
        <begin position="70"/>
        <end position="93"/>
    </location>
</feature>
<protein>
    <submittedName>
        <fullName evidence="3">Uncharacterized protein</fullName>
    </submittedName>
</protein>
<feature type="signal peptide" evidence="2">
    <location>
        <begin position="1"/>
        <end position="21"/>
    </location>
</feature>
<feature type="chain" id="PRO_5015937813" evidence="2">
    <location>
        <begin position="22"/>
        <end position="93"/>
    </location>
</feature>
<gene>
    <name evidence="3" type="ORF">DN068_18960</name>
</gene>
<evidence type="ECO:0000256" key="1">
    <source>
        <dbReference type="SAM" id="MobiDB-lite"/>
    </source>
</evidence>
<keyword evidence="2" id="KW-0732">Signal</keyword>
<dbReference type="AlphaFoldDB" id="A0A2W2ACM5"/>
<dbReference type="Proteomes" id="UP000248745">
    <property type="component" value="Unassembled WGS sequence"/>
</dbReference>
<feature type="compositionally biased region" description="Basic and acidic residues" evidence="1">
    <location>
        <begin position="60"/>
        <end position="69"/>
    </location>
</feature>